<keyword evidence="8" id="KW-1185">Reference proteome</keyword>
<keyword evidence="2" id="KW-0677">Repeat</keyword>
<dbReference type="STRING" id="91626.A0A0C9MUK6"/>
<evidence type="ECO:0000313" key="7">
    <source>
        <dbReference type="EMBL" id="GAN07122.1"/>
    </source>
</evidence>
<proteinExistence type="inferred from homology"/>
<evidence type="ECO:0000256" key="4">
    <source>
        <dbReference type="ARBA" id="ARBA00040563"/>
    </source>
</evidence>
<dbReference type="Pfam" id="PF00400">
    <property type="entry name" value="WD40"/>
    <property type="match status" value="3"/>
</dbReference>
<evidence type="ECO:0000256" key="3">
    <source>
        <dbReference type="ARBA" id="ARBA00037931"/>
    </source>
</evidence>
<dbReference type="InterPro" id="IPR001680">
    <property type="entry name" value="WD40_rpt"/>
</dbReference>
<dbReference type="InterPro" id="IPR036322">
    <property type="entry name" value="WD40_repeat_dom_sf"/>
</dbReference>
<evidence type="ECO:0000313" key="8">
    <source>
        <dbReference type="Proteomes" id="UP000053815"/>
    </source>
</evidence>
<dbReference type="OrthoDB" id="7668193at2759"/>
<dbReference type="PROSITE" id="PS50294">
    <property type="entry name" value="WD_REPEATS_REGION"/>
    <property type="match status" value="1"/>
</dbReference>
<sequence>MPSFDSITHTSEMKPAPEAPPPPTYIFREHKDTVNYVHLFDQDQHLASCDADGWIVIWKMKTRRVVLKWKAHEDSCLKVTTMTAATTTTAAREKHTLISQGRDNQIHIWKLHIDDENQDTLLESSIVYNALGFCKFSLDEKHDESTLLCFPSRDDIAMFDIYDLTYQCYVLQNIGQTDSGTHRLGSCMAVELFRTSDGLFVLAAYESGSTALWEIKQSKAILIWQTKEHQEPVLDLSIDPFRTFAISSSADNQICKYSLATGDVINKITIKKSGAVALRIRPDNKIFALGGYDGRIRLFSVKSMKPLAVLSYHKDTVYSVDFSQSDNWMVCASQDHRISLWSIF</sequence>
<organism evidence="7">
    <name type="scientific">Mucor ambiguus</name>
    <dbReference type="NCBI Taxonomy" id="91626"/>
    <lineage>
        <taxon>Eukaryota</taxon>
        <taxon>Fungi</taxon>
        <taxon>Fungi incertae sedis</taxon>
        <taxon>Mucoromycota</taxon>
        <taxon>Mucoromycotina</taxon>
        <taxon>Mucoromycetes</taxon>
        <taxon>Mucorales</taxon>
        <taxon>Mucorineae</taxon>
        <taxon>Mucoraceae</taxon>
        <taxon>Mucor</taxon>
    </lineage>
</organism>
<evidence type="ECO:0000256" key="5">
    <source>
        <dbReference type="PROSITE-ProRule" id="PRU00221"/>
    </source>
</evidence>
<accession>A0A0C9MUK6</accession>
<reference evidence="7" key="1">
    <citation type="submission" date="2014-09" db="EMBL/GenBank/DDBJ databases">
        <title>Draft genome sequence of an oleaginous Mucoromycotina fungus Mucor ambiguus NBRC6742.</title>
        <authorList>
            <person name="Takeda I."/>
            <person name="Yamane N."/>
            <person name="Morita T."/>
            <person name="Tamano K."/>
            <person name="Machida M."/>
            <person name="Baker S."/>
            <person name="Koike H."/>
        </authorList>
    </citation>
    <scope>NUCLEOTIDE SEQUENCE</scope>
    <source>
        <strain evidence="7">NBRC 6742</strain>
    </source>
</reference>
<dbReference type="Gene3D" id="2.130.10.10">
    <property type="entry name" value="YVTN repeat-like/Quinoprotein amine dehydrogenase"/>
    <property type="match status" value="2"/>
</dbReference>
<protein>
    <recommendedName>
        <fullName evidence="4">ASTRA-associated protein 1</fullName>
    </recommendedName>
</protein>
<gene>
    <name evidence="7" type="ORF">MAM1_0149c06614</name>
</gene>
<dbReference type="SUPFAM" id="SSF50978">
    <property type="entry name" value="WD40 repeat-like"/>
    <property type="match status" value="1"/>
</dbReference>
<dbReference type="Proteomes" id="UP000053815">
    <property type="component" value="Unassembled WGS sequence"/>
</dbReference>
<dbReference type="InterPro" id="IPR015943">
    <property type="entry name" value="WD40/YVTN_repeat-like_dom_sf"/>
</dbReference>
<evidence type="ECO:0000256" key="2">
    <source>
        <dbReference type="ARBA" id="ARBA00022737"/>
    </source>
</evidence>
<dbReference type="PANTHER" id="PTHR19854">
    <property type="entry name" value="TRANSDUCIN BETA-LIKE 3"/>
    <property type="match status" value="1"/>
</dbReference>
<feature type="repeat" description="WD" evidence="5">
    <location>
        <begin position="310"/>
        <end position="344"/>
    </location>
</feature>
<dbReference type="AlphaFoldDB" id="A0A0C9MUK6"/>
<feature type="compositionally biased region" description="Polar residues" evidence="6">
    <location>
        <begin position="1"/>
        <end position="10"/>
    </location>
</feature>
<feature type="region of interest" description="Disordered" evidence="6">
    <location>
        <begin position="1"/>
        <end position="23"/>
    </location>
</feature>
<evidence type="ECO:0000256" key="6">
    <source>
        <dbReference type="SAM" id="MobiDB-lite"/>
    </source>
</evidence>
<feature type="repeat" description="WD" evidence="5">
    <location>
        <begin position="27"/>
        <end position="68"/>
    </location>
</feature>
<comment type="similarity">
    <text evidence="3">Belongs to the WD repeat ASA1 family.</text>
</comment>
<dbReference type="PROSITE" id="PS50082">
    <property type="entry name" value="WD_REPEATS_2"/>
    <property type="match status" value="2"/>
</dbReference>
<evidence type="ECO:0000256" key="1">
    <source>
        <dbReference type="ARBA" id="ARBA00022574"/>
    </source>
</evidence>
<name>A0A0C9MUK6_9FUNG</name>
<dbReference type="PANTHER" id="PTHR19854:SF1">
    <property type="entry name" value="GUANINE NUCLEOTIDE-BINDING PROTEIN SUBUNIT BETA-LIKE PROTEIN 1"/>
    <property type="match status" value="1"/>
</dbReference>
<keyword evidence="1 5" id="KW-0853">WD repeat</keyword>
<dbReference type="SMART" id="SM00320">
    <property type="entry name" value="WD40"/>
    <property type="match status" value="5"/>
</dbReference>
<dbReference type="EMBL" id="DF836438">
    <property type="protein sequence ID" value="GAN07122.1"/>
    <property type="molecule type" value="Genomic_DNA"/>
</dbReference>